<keyword evidence="2" id="KW-0472">Membrane</keyword>
<organism evidence="4 5">
    <name type="scientific">Lepidopterella palustris CBS 459.81</name>
    <dbReference type="NCBI Taxonomy" id="1314670"/>
    <lineage>
        <taxon>Eukaryota</taxon>
        <taxon>Fungi</taxon>
        <taxon>Dikarya</taxon>
        <taxon>Ascomycota</taxon>
        <taxon>Pezizomycotina</taxon>
        <taxon>Dothideomycetes</taxon>
        <taxon>Pleosporomycetidae</taxon>
        <taxon>Mytilinidiales</taxon>
        <taxon>Argynnaceae</taxon>
        <taxon>Lepidopterella</taxon>
    </lineage>
</organism>
<evidence type="ECO:0000256" key="1">
    <source>
        <dbReference type="SAM" id="MobiDB-lite"/>
    </source>
</evidence>
<protein>
    <submittedName>
        <fullName evidence="4">DNase I-like protein</fullName>
    </submittedName>
</protein>
<dbReference type="InterPro" id="IPR046985">
    <property type="entry name" value="IP5"/>
</dbReference>
<gene>
    <name evidence="4" type="ORF">K432DRAFT_443888</name>
</gene>
<evidence type="ECO:0000313" key="4">
    <source>
        <dbReference type="EMBL" id="OCK79428.1"/>
    </source>
</evidence>
<feature type="transmembrane region" description="Helical" evidence="2">
    <location>
        <begin position="420"/>
        <end position="439"/>
    </location>
</feature>
<name>A0A8E2JEF1_9PEZI</name>
<keyword evidence="5" id="KW-1185">Reference proteome</keyword>
<evidence type="ECO:0000256" key="2">
    <source>
        <dbReference type="SAM" id="Phobius"/>
    </source>
</evidence>
<reference evidence="4 5" key="1">
    <citation type="journal article" date="2016" name="Nat. Commun.">
        <title>Ectomycorrhizal ecology is imprinted in the genome of the dominant symbiotic fungus Cenococcum geophilum.</title>
        <authorList>
            <consortium name="DOE Joint Genome Institute"/>
            <person name="Peter M."/>
            <person name="Kohler A."/>
            <person name="Ohm R.A."/>
            <person name="Kuo A."/>
            <person name="Krutzmann J."/>
            <person name="Morin E."/>
            <person name="Arend M."/>
            <person name="Barry K.W."/>
            <person name="Binder M."/>
            <person name="Choi C."/>
            <person name="Clum A."/>
            <person name="Copeland A."/>
            <person name="Grisel N."/>
            <person name="Haridas S."/>
            <person name="Kipfer T."/>
            <person name="LaButti K."/>
            <person name="Lindquist E."/>
            <person name="Lipzen A."/>
            <person name="Maire R."/>
            <person name="Meier B."/>
            <person name="Mihaltcheva S."/>
            <person name="Molinier V."/>
            <person name="Murat C."/>
            <person name="Poggeler S."/>
            <person name="Quandt C.A."/>
            <person name="Sperisen C."/>
            <person name="Tritt A."/>
            <person name="Tisserant E."/>
            <person name="Crous P.W."/>
            <person name="Henrissat B."/>
            <person name="Nehls U."/>
            <person name="Egli S."/>
            <person name="Spatafora J.W."/>
            <person name="Grigoriev I.V."/>
            <person name="Martin F.M."/>
        </authorList>
    </citation>
    <scope>NUCLEOTIDE SEQUENCE [LARGE SCALE GENOMIC DNA]</scope>
    <source>
        <strain evidence="4 5">CBS 459.81</strain>
    </source>
</reference>
<keyword evidence="2" id="KW-1133">Transmembrane helix</keyword>
<dbReference type="PANTHER" id="PTHR11200">
    <property type="entry name" value="INOSITOL 5-PHOSPHATASE"/>
    <property type="match status" value="1"/>
</dbReference>
<accession>A0A8E2JEF1</accession>
<evidence type="ECO:0000259" key="3">
    <source>
        <dbReference type="SMART" id="SM00128"/>
    </source>
</evidence>
<dbReference type="InterPro" id="IPR036691">
    <property type="entry name" value="Endo/exonu/phosph_ase_sf"/>
</dbReference>
<dbReference type="InterPro" id="IPR000300">
    <property type="entry name" value="IPPc"/>
</dbReference>
<dbReference type="SMART" id="SM00128">
    <property type="entry name" value="IPPc"/>
    <property type="match status" value="1"/>
</dbReference>
<sequence length="441" mass="49019">MATADAYLVTFNCARNLVNPETFAPHLFDALPKNSTLPDIIAISLQEVAPIAYSFLGGSYLAPYFDRVVSAVQLAAKLHGDDAQLYQHFLTRSLGMTALMLFIRPRLVERIQWVQSAGAGVGLWDMGNKGAVGIRIGLSLENSDQELDITFIAAHLAPMEDAVQRRNLDWENIVRNLVFINDEKPKKASEDEEPLLSSSSDALLDNTGGLYAPGNYVFVAGDLNYRTCSHPPGPKAYQNYPRPVKSELSPSHFSHLLKSEQLIQELEAGRTLHGFQELPITFPPTYKYSGKREQPPPSQRTLGSSDEDSEESSFCPWAKHRYPSWCDRILFLPPSPSSPQLQPHSYTSLPLQPSSDHQPVALSLTIILSPLDQIEQARDLRSNPPFPINENWKSRRDAARQKEVAVGVLSYLVLTKSGNAILVATTGVIFVVWWTSVLLNR</sequence>
<dbReference type="SUPFAM" id="SSF56219">
    <property type="entry name" value="DNase I-like"/>
    <property type="match status" value="1"/>
</dbReference>
<dbReference type="Gene3D" id="3.60.10.10">
    <property type="entry name" value="Endonuclease/exonuclease/phosphatase"/>
    <property type="match status" value="1"/>
</dbReference>
<dbReference type="PANTHER" id="PTHR11200:SF286">
    <property type="entry name" value="5-PHOSPHATASE, PUTATIVE (AFU_ORTHOLOGUE AFUA_5G07600)-RELATED"/>
    <property type="match status" value="1"/>
</dbReference>
<proteinExistence type="predicted"/>
<dbReference type="Pfam" id="PF22669">
    <property type="entry name" value="Exo_endo_phos2"/>
    <property type="match status" value="1"/>
</dbReference>
<dbReference type="EMBL" id="KV745006">
    <property type="protein sequence ID" value="OCK79428.1"/>
    <property type="molecule type" value="Genomic_DNA"/>
</dbReference>
<dbReference type="OrthoDB" id="62798at2759"/>
<evidence type="ECO:0000313" key="5">
    <source>
        <dbReference type="Proteomes" id="UP000250266"/>
    </source>
</evidence>
<feature type="region of interest" description="Disordered" evidence="1">
    <location>
        <begin position="284"/>
        <end position="310"/>
    </location>
</feature>
<dbReference type="AlphaFoldDB" id="A0A8E2JEF1"/>
<dbReference type="Proteomes" id="UP000250266">
    <property type="component" value="Unassembled WGS sequence"/>
</dbReference>
<dbReference type="GO" id="GO:0046856">
    <property type="term" value="P:phosphatidylinositol dephosphorylation"/>
    <property type="evidence" value="ECO:0007669"/>
    <property type="project" value="InterPro"/>
</dbReference>
<feature type="domain" description="Inositol polyphosphate-related phosphatase" evidence="3">
    <location>
        <begin position="2"/>
        <end position="372"/>
    </location>
</feature>
<dbReference type="GO" id="GO:0004439">
    <property type="term" value="F:phosphatidylinositol-4,5-bisphosphate 5-phosphatase activity"/>
    <property type="evidence" value="ECO:0007669"/>
    <property type="project" value="TreeGrafter"/>
</dbReference>
<keyword evidence="2" id="KW-0812">Transmembrane</keyword>